<sequence>MTHAIQGVHCAAATPVTTDGAPNLTLFAAHCRALLDEGCHGIAMLGTTGEANSFGIRDRMALLEAAVDHGTPADALLPGTSTPAISDTVELTRHAVQAGAKGVVLLPPYYFKGVSDEGLFRFYARVIEGVGDDRLKVVLYHIPQVTQIPISHDLIDRLMSAFPGIVCAIKDSAGDIDNMKTLCARFPDLAVLAGADPLMLPLLQAGGAGCITATSNLRADALRVIWEGWNDPARTEQIEAAQARIDDWRGLTNAYVQLPTVKTMLARSRDDLGWLNMMPPLVDLTEAEQQSVWAQMARLGA</sequence>
<protein>
    <submittedName>
        <fullName evidence="5">4-hydroxy-tetrahydrodipicolinate synthase</fullName>
        <ecNumber evidence="5">4.3.3.7</ecNumber>
    </submittedName>
</protein>
<dbReference type="PRINTS" id="PR00146">
    <property type="entry name" value="DHPICSNTHASE"/>
</dbReference>
<comment type="similarity">
    <text evidence="2">Belongs to the DapA family.</text>
</comment>
<dbReference type="EMBL" id="CP022540">
    <property type="protein sequence ID" value="ASP23081.1"/>
    <property type="molecule type" value="Genomic_DNA"/>
</dbReference>
<dbReference type="OrthoDB" id="9782828at2"/>
<reference evidence="5 6" key="1">
    <citation type="submission" date="2017-07" db="EMBL/GenBank/DDBJ databases">
        <title>Genome Sequence of Antarctobacter heliothermus Strain SMS3 Isolated from a culture of the Diatom Skeletonema marinoi.</title>
        <authorList>
            <person name="Topel M."/>
            <person name="Pinder M.I.M."/>
            <person name="Johansson O.N."/>
            <person name="Kourtchenko O."/>
            <person name="Godhe A."/>
            <person name="Clarke A.K."/>
        </authorList>
    </citation>
    <scope>NUCLEOTIDE SEQUENCE [LARGE SCALE GENOMIC DNA]</scope>
    <source>
        <strain evidence="5 6">SMS3</strain>
    </source>
</reference>
<organism evidence="5 6">
    <name type="scientific">Antarctobacter heliothermus</name>
    <dbReference type="NCBI Taxonomy" id="74033"/>
    <lineage>
        <taxon>Bacteria</taxon>
        <taxon>Pseudomonadati</taxon>
        <taxon>Pseudomonadota</taxon>
        <taxon>Alphaproteobacteria</taxon>
        <taxon>Rhodobacterales</taxon>
        <taxon>Roseobacteraceae</taxon>
        <taxon>Antarctobacter</taxon>
    </lineage>
</organism>
<evidence type="ECO:0000313" key="6">
    <source>
        <dbReference type="Proteomes" id="UP000203589"/>
    </source>
</evidence>
<evidence type="ECO:0000256" key="4">
    <source>
        <dbReference type="PIRSR" id="PIRSR001365-2"/>
    </source>
</evidence>
<dbReference type="Pfam" id="PF00701">
    <property type="entry name" value="DHDPS"/>
    <property type="match status" value="1"/>
</dbReference>
<feature type="active site" description="Schiff-base intermediate with substrate" evidence="3">
    <location>
        <position position="170"/>
    </location>
</feature>
<dbReference type="InterPro" id="IPR002220">
    <property type="entry name" value="DapA-like"/>
</dbReference>
<dbReference type="RefSeq" id="WP_094036753.1">
    <property type="nucleotide sequence ID" value="NZ_CP022540.1"/>
</dbReference>
<dbReference type="PIRSF" id="PIRSF001365">
    <property type="entry name" value="DHDPS"/>
    <property type="match status" value="1"/>
</dbReference>
<evidence type="ECO:0000313" key="5">
    <source>
        <dbReference type="EMBL" id="ASP23081.1"/>
    </source>
</evidence>
<keyword evidence="6" id="KW-1185">Reference proteome</keyword>
<dbReference type="PANTHER" id="PTHR12128">
    <property type="entry name" value="DIHYDRODIPICOLINATE SYNTHASE"/>
    <property type="match status" value="1"/>
</dbReference>
<evidence type="ECO:0000256" key="1">
    <source>
        <dbReference type="ARBA" id="ARBA00023239"/>
    </source>
</evidence>
<dbReference type="Proteomes" id="UP000203589">
    <property type="component" value="Chromosome"/>
</dbReference>
<dbReference type="EC" id="4.3.3.7" evidence="5"/>
<feature type="binding site" evidence="4">
    <location>
        <position position="48"/>
    </location>
    <ligand>
        <name>pyruvate</name>
        <dbReference type="ChEBI" id="CHEBI:15361"/>
    </ligand>
</feature>
<keyword evidence="1 2" id="KW-0456">Lyase</keyword>
<dbReference type="SMART" id="SM01130">
    <property type="entry name" value="DHDPS"/>
    <property type="match status" value="1"/>
</dbReference>
<feature type="binding site" evidence="4">
    <location>
        <position position="211"/>
    </location>
    <ligand>
        <name>pyruvate</name>
        <dbReference type="ChEBI" id="CHEBI:15361"/>
    </ligand>
</feature>
<dbReference type="SUPFAM" id="SSF51569">
    <property type="entry name" value="Aldolase"/>
    <property type="match status" value="1"/>
</dbReference>
<dbReference type="PANTHER" id="PTHR12128:SF67">
    <property type="entry name" value="BLR3884 PROTEIN"/>
    <property type="match status" value="1"/>
</dbReference>
<dbReference type="CDD" id="cd00408">
    <property type="entry name" value="DHDPS-like"/>
    <property type="match status" value="1"/>
</dbReference>
<evidence type="ECO:0000256" key="2">
    <source>
        <dbReference type="PIRNR" id="PIRNR001365"/>
    </source>
</evidence>
<dbReference type="GO" id="GO:0008840">
    <property type="term" value="F:4-hydroxy-tetrahydrodipicolinate synthase activity"/>
    <property type="evidence" value="ECO:0007669"/>
    <property type="project" value="UniProtKB-EC"/>
</dbReference>
<dbReference type="KEGG" id="aht:ANTHELSMS3_04481"/>
<dbReference type="Gene3D" id="3.20.20.70">
    <property type="entry name" value="Aldolase class I"/>
    <property type="match status" value="1"/>
</dbReference>
<name>A0A222EAU4_9RHOB</name>
<dbReference type="AlphaFoldDB" id="A0A222EAU4"/>
<proteinExistence type="inferred from homology"/>
<feature type="active site" description="Proton donor/acceptor" evidence="3">
    <location>
        <position position="140"/>
    </location>
</feature>
<evidence type="ECO:0000256" key="3">
    <source>
        <dbReference type="PIRSR" id="PIRSR001365-1"/>
    </source>
</evidence>
<accession>A0A222EAU4</accession>
<dbReference type="InterPro" id="IPR013785">
    <property type="entry name" value="Aldolase_TIM"/>
</dbReference>
<gene>
    <name evidence="5" type="ORF">ANTHELSMS3_04481</name>
</gene>